<keyword evidence="2" id="KW-0479">Metal-binding</keyword>
<dbReference type="OrthoDB" id="10261807at2759"/>
<protein>
    <recommendedName>
        <fullName evidence="4">Pirin N-terminal domain-containing protein</fullName>
    </recommendedName>
</protein>
<dbReference type="HOGENOM" id="CLU_064194_3_1_1"/>
<dbReference type="PANTHER" id="PTHR43212">
    <property type="entry name" value="QUERCETIN 2,3-DIOXYGENASE"/>
    <property type="match status" value="1"/>
</dbReference>
<dbReference type="AlphaFoldDB" id="D8PKC4"/>
<feature type="binding site" evidence="2">
    <location>
        <position position="62"/>
    </location>
    <ligand>
        <name>Fe cation</name>
        <dbReference type="ChEBI" id="CHEBI:24875"/>
    </ligand>
</feature>
<dbReference type="OMA" id="KFEWTVG"/>
<evidence type="ECO:0000313" key="6">
    <source>
        <dbReference type="Proteomes" id="UP000007431"/>
    </source>
</evidence>
<dbReference type="InterPro" id="IPR011051">
    <property type="entry name" value="RmlC_Cupin_sf"/>
</dbReference>
<dbReference type="Proteomes" id="UP000007431">
    <property type="component" value="Unassembled WGS sequence"/>
</dbReference>
<dbReference type="InterPro" id="IPR003829">
    <property type="entry name" value="Pirin_N_dom"/>
</dbReference>
<comment type="cofactor">
    <cofactor evidence="2">
        <name>Fe cation</name>
        <dbReference type="ChEBI" id="CHEBI:24875"/>
    </cofactor>
    <text evidence="2">Binds 1 Fe cation per subunit.</text>
</comment>
<organism evidence="6">
    <name type="scientific">Schizophyllum commune (strain H4-8 / FGSC 9210)</name>
    <name type="common">Split gill fungus</name>
    <dbReference type="NCBI Taxonomy" id="578458"/>
    <lineage>
        <taxon>Eukaryota</taxon>
        <taxon>Fungi</taxon>
        <taxon>Dikarya</taxon>
        <taxon>Basidiomycota</taxon>
        <taxon>Agaricomycotina</taxon>
        <taxon>Agaricomycetes</taxon>
        <taxon>Agaricomycetidae</taxon>
        <taxon>Agaricales</taxon>
        <taxon>Schizophyllaceae</taxon>
        <taxon>Schizophyllum</taxon>
    </lineage>
</organism>
<evidence type="ECO:0000259" key="4">
    <source>
        <dbReference type="Pfam" id="PF02678"/>
    </source>
</evidence>
<dbReference type="eggNOG" id="ENOG502RXW4">
    <property type="taxonomic scope" value="Eukaryota"/>
</dbReference>
<dbReference type="GO" id="GO:0046872">
    <property type="term" value="F:metal ion binding"/>
    <property type="evidence" value="ECO:0007669"/>
    <property type="project" value="UniProtKB-KW"/>
</dbReference>
<dbReference type="GeneID" id="9589205"/>
<dbReference type="VEuPathDB" id="FungiDB:SCHCODRAFT_02667161"/>
<dbReference type="EMBL" id="GL377302">
    <property type="protein sequence ID" value="EFJ03278.1"/>
    <property type="molecule type" value="Genomic_DNA"/>
</dbReference>
<dbReference type="Gene3D" id="2.60.120.10">
    <property type="entry name" value="Jelly Rolls"/>
    <property type="match status" value="2"/>
</dbReference>
<dbReference type="PANTHER" id="PTHR43212:SF3">
    <property type="entry name" value="QUERCETIN 2,3-DIOXYGENASE"/>
    <property type="match status" value="1"/>
</dbReference>
<sequence>MSSGVKIVPRPSHERGGADHGWLKTFHTFSFASYGDRTHQKHGALRVINEDRVAPNTGFGTHGHQEFEIFSYVVSGQLAHQDSMGNTEVLSRGALQLTSAGTGILHSEKAHGPAEVHFLQIWSFPSTPRLQPKYYTRNFSDADKTDKWARVVAPVGSQGVSEAREAEGPAPVHSPLTMYATLLSKGRTVSQAMSGTKGYIHVVQTSGYNTGKATGATVKFKAGDEQLELREGDGAYLHFPPGGIDVAVENTGDRSAEIVLFDLQE</sequence>
<dbReference type="Pfam" id="PF02678">
    <property type="entry name" value="Pirin"/>
    <property type="match status" value="1"/>
</dbReference>
<evidence type="ECO:0000256" key="2">
    <source>
        <dbReference type="PIRSR" id="PIRSR006232-1"/>
    </source>
</evidence>
<accession>D8PKC4</accession>
<evidence type="ECO:0000313" key="5">
    <source>
        <dbReference type="EMBL" id="EFJ03278.1"/>
    </source>
</evidence>
<dbReference type="KEGG" id="scm:SCHCO_02667161"/>
<dbReference type="InParanoid" id="D8PKC4"/>
<evidence type="ECO:0000256" key="1">
    <source>
        <dbReference type="ARBA" id="ARBA00008416"/>
    </source>
</evidence>
<dbReference type="CDD" id="cd02910">
    <property type="entry name" value="cupin_Yhhw_N"/>
    <property type="match status" value="1"/>
</dbReference>
<keyword evidence="6" id="KW-1185">Reference proteome</keyword>
<proteinExistence type="inferred from homology"/>
<gene>
    <name evidence="5" type="ORF">SCHCODRAFT_63660</name>
</gene>
<dbReference type="InterPro" id="IPR012093">
    <property type="entry name" value="Pirin"/>
</dbReference>
<feature type="binding site" evidence="2">
    <location>
        <position position="108"/>
    </location>
    <ligand>
        <name>Fe cation</name>
        <dbReference type="ChEBI" id="CHEBI:24875"/>
    </ligand>
</feature>
<feature type="domain" description="Pirin N-terminal" evidence="4">
    <location>
        <begin position="16"/>
        <end position="122"/>
    </location>
</feature>
<dbReference type="SUPFAM" id="SSF51182">
    <property type="entry name" value="RmlC-like cupins"/>
    <property type="match status" value="1"/>
</dbReference>
<keyword evidence="2" id="KW-0408">Iron</keyword>
<feature type="binding site" evidence="2">
    <location>
        <position position="106"/>
    </location>
    <ligand>
        <name>Fe cation</name>
        <dbReference type="ChEBI" id="CHEBI:24875"/>
    </ligand>
</feature>
<feature type="binding site" evidence="2">
    <location>
        <position position="64"/>
    </location>
    <ligand>
        <name>Fe cation</name>
        <dbReference type="ChEBI" id="CHEBI:24875"/>
    </ligand>
</feature>
<comment type="similarity">
    <text evidence="1 3">Belongs to the pirin family.</text>
</comment>
<dbReference type="PIRSF" id="PIRSF006232">
    <property type="entry name" value="Pirin"/>
    <property type="match status" value="1"/>
</dbReference>
<dbReference type="STRING" id="578458.D8PKC4"/>
<reference evidence="5 6" key="1">
    <citation type="journal article" date="2010" name="Nat. Biotechnol.">
        <title>Genome sequence of the model mushroom Schizophyllum commune.</title>
        <authorList>
            <person name="Ohm R.A."/>
            <person name="de Jong J.F."/>
            <person name="Lugones L.G."/>
            <person name="Aerts A."/>
            <person name="Kothe E."/>
            <person name="Stajich J.E."/>
            <person name="de Vries R.P."/>
            <person name="Record E."/>
            <person name="Levasseur A."/>
            <person name="Baker S.E."/>
            <person name="Bartholomew K.A."/>
            <person name="Coutinho P.M."/>
            <person name="Erdmann S."/>
            <person name="Fowler T.J."/>
            <person name="Gathman A.C."/>
            <person name="Lombard V."/>
            <person name="Henrissat B."/>
            <person name="Knabe N."/>
            <person name="Kuees U."/>
            <person name="Lilly W.W."/>
            <person name="Lindquist E."/>
            <person name="Lucas S."/>
            <person name="Magnuson J.K."/>
            <person name="Piumi F."/>
            <person name="Raudaskoski M."/>
            <person name="Salamov A."/>
            <person name="Schmutz J."/>
            <person name="Schwarze F.W.M.R."/>
            <person name="vanKuyk P.A."/>
            <person name="Horton J.S."/>
            <person name="Grigoriev I.V."/>
            <person name="Woesten H.A.B."/>
        </authorList>
    </citation>
    <scope>NUCLEOTIDE SEQUENCE [LARGE SCALE GENOMIC DNA]</scope>
    <source>
        <strain evidence="6">H4-8 / FGSC 9210</strain>
    </source>
</reference>
<dbReference type="InterPro" id="IPR014710">
    <property type="entry name" value="RmlC-like_jellyroll"/>
</dbReference>
<name>D8PKC4_SCHCM</name>
<evidence type="ECO:0000256" key="3">
    <source>
        <dbReference type="RuleBase" id="RU003457"/>
    </source>
</evidence>
<dbReference type="RefSeq" id="XP_003038180.1">
    <property type="nucleotide sequence ID" value="XM_003038134.1"/>
</dbReference>